<sequence>MKNSDVQPRGWLIYSETKGSVFCAPCLLFGDNNETNAFTGEGFCDWKNPKARVEGHENSSFHKTCVSQLKTRGTARGRVDEFLAQQLGEEISYWKQINFTPGSCNRQIAFNKRTGIPRTFGTIGKSS</sequence>
<comment type="caution">
    <text evidence="2">The sequence shown here is derived from an EMBL/GenBank/DDBJ whole genome shotgun (WGS) entry which is preliminary data.</text>
</comment>
<feature type="domain" description="TTF-type" evidence="1">
    <location>
        <begin position="1"/>
        <end position="81"/>
    </location>
</feature>
<evidence type="ECO:0000313" key="2">
    <source>
        <dbReference type="EMBL" id="KAG8176804.1"/>
    </source>
</evidence>
<organism evidence="2 3">
    <name type="scientific">Oedothorax gibbosus</name>
    <dbReference type="NCBI Taxonomy" id="931172"/>
    <lineage>
        <taxon>Eukaryota</taxon>
        <taxon>Metazoa</taxon>
        <taxon>Ecdysozoa</taxon>
        <taxon>Arthropoda</taxon>
        <taxon>Chelicerata</taxon>
        <taxon>Arachnida</taxon>
        <taxon>Araneae</taxon>
        <taxon>Araneomorphae</taxon>
        <taxon>Entelegynae</taxon>
        <taxon>Araneoidea</taxon>
        <taxon>Linyphiidae</taxon>
        <taxon>Erigoninae</taxon>
        <taxon>Oedothorax</taxon>
    </lineage>
</organism>
<dbReference type="SMART" id="SM00597">
    <property type="entry name" value="ZnF_TTF"/>
    <property type="match status" value="1"/>
</dbReference>
<keyword evidence="3" id="KW-1185">Reference proteome</keyword>
<reference evidence="2 3" key="1">
    <citation type="journal article" date="2022" name="Nat. Ecol. Evol.">
        <title>A masculinizing supergene underlies an exaggerated male reproductive morph in a spider.</title>
        <authorList>
            <person name="Hendrickx F."/>
            <person name="De Corte Z."/>
            <person name="Sonet G."/>
            <person name="Van Belleghem S.M."/>
            <person name="Kostlbacher S."/>
            <person name="Vangestel C."/>
        </authorList>
    </citation>
    <scope>NUCLEOTIDE SEQUENCE [LARGE SCALE GENOMIC DNA]</scope>
    <source>
        <strain evidence="2">W744_W776</strain>
    </source>
</reference>
<dbReference type="EMBL" id="JAFNEN010000849">
    <property type="protein sequence ID" value="KAG8176804.1"/>
    <property type="molecule type" value="Genomic_DNA"/>
</dbReference>
<accession>A0AAV6TYF1</accession>
<protein>
    <recommendedName>
        <fullName evidence="1">TTF-type domain-containing protein</fullName>
    </recommendedName>
</protein>
<name>A0AAV6TYF1_9ARAC</name>
<dbReference type="Proteomes" id="UP000827092">
    <property type="component" value="Unassembled WGS sequence"/>
</dbReference>
<evidence type="ECO:0000259" key="1">
    <source>
        <dbReference type="SMART" id="SM00597"/>
    </source>
</evidence>
<gene>
    <name evidence="2" type="ORF">JTE90_003432</name>
</gene>
<dbReference type="InterPro" id="IPR006580">
    <property type="entry name" value="Znf_TTF"/>
</dbReference>
<evidence type="ECO:0000313" key="3">
    <source>
        <dbReference type="Proteomes" id="UP000827092"/>
    </source>
</evidence>
<dbReference type="AlphaFoldDB" id="A0AAV6TYF1"/>
<proteinExistence type="predicted"/>